<evidence type="ECO:0000259" key="5">
    <source>
        <dbReference type="Pfam" id="PF25064"/>
    </source>
</evidence>
<comment type="caution">
    <text evidence="6">The sequence shown here is derived from an EMBL/GenBank/DDBJ whole genome shotgun (WGS) entry which is preliminary data.</text>
</comment>
<dbReference type="SUPFAM" id="SSF48452">
    <property type="entry name" value="TPR-like"/>
    <property type="match status" value="1"/>
</dbReference>
<keyword evidence="1" id="KW-0677">Repeat</keyword>
<accession>A0A831LY59</accession>
<feature type="repeat" description="TPR" evidence="3">
    <location>
        <begin position="167"/>
        <end position="200"/>
    </location>
</feature>
<feature type="repeat" description="TPR" evidence="3">
    <location>
        <begin position="269"/>
        <end position="302"/>
    </location>
</feature>
<dbReference type="AlphaFoldDB" id="A0A831LY59"/>
<dbReference type="Gene3D" id="1.25.40.10">
    <property type="entry name" value="Tetratricopeptide repeat domain"/>
    <property type="match status" value="2"/>
</dbReference>
<dbReference type="InterPro" id="IPR051685">
    <property type="entry name" value="Ycf3/AcsC/BcsC/TPR_MFPF"/>
</dbReference>
<reference evidence="6" key="1">
    <citation type="journal article" date="2020" name="mSystems">
        <title>Genome- and Community-Level Interaction Insights into Carbon Utilization and Element Cycling Functions of Hydrothermarchaeota in Hydrothermal Sediment.</title>
        <authorList>
            <person name="Zhou Z."/>
            <person name="Liu Y."/>
            <person name="Xu W."/>
            <person name="Pan J."/>
            <person name="Luo Z.H."/>
            <person name="Li M."/>
        </authorList>
    </citation>
    <scope>NUCLEOTIDE SEQUENCE [LARGE SCALE GENOMIC DNA]</scope>
    <source>
        <strain evidence="6">SpSt-1217</strain>
    </source>
</reference>
<dbReference type="PANTHER" id="PTHR44943">
    <property type="entry name" value="CELLULOSE SYNTHASE OPERON PROTEIN C"/>
    <property type="match status" value="1"/>
</dbReference>
<evidence type="ECO:0000313" key="6">
    <source>
        <dbReference type="EMBL" id="HDR51941.1"/>
    </source>
</evidence>
<gene>
    <name evidence="6" type="ORF">ENN90_10055</name>
</gene>
<dbReference type="Pfam" id="PF25064">
    <property type="entry name" value="ARM_TT21_5th"/>
    <property type="match status" value="1"/>
</dbReference>
<dbReference type="Pfam" id="PF13181">
    <property type="entry name" value="TPR_8"/>
    <property type="match status" value="1"/>
</dbReference>
<organism evidence="6">
    <name type="scientific">Mariniphaga anaerophila</name>
    <dbReference type="NCBI Taxonomy" id="1484053"/>
    <lineage>
        <taxon>Bacteria</taxon>
        <taxon>Pseudomonadati</taxon>
        <taxon>Bacteroidota</taxon>
        <taxon>Bacteroidia</taxon>
        <taxon>Marinilabiliales</taxon>
        <taxon>Prolixibacteraceae</taxon>
        <taxon>Mariniphaga</taxon>
    </lineage>
</organism>
<feature type="chain" id="PRO_5032339212" evidence="4">
    <location>
        <begin position="24"/>
        <end position="393"/>
    </location>
</feature>
<feature type="signal peptide" evidence="4">
    <location>
        <begin position="1"/>
        <end position="23"/>
    </location>
</feature>
<keyword evidence="4" id="KW-0732">Signal</keyword>
<keyword evidence="2 3" id="KW-0802">TPR repeat</keyword>
<feature type="repeat" description="TPR" evidence="3">
    <location>
        <begin position="235"/>
        <end position="268"/>
    </location>
</feature>
<dbReference type="EMBL" id="DSDK01000544">
    <property type="protein sequence ID" value="HDR51941.1"/>
    <property type="molecule type" value="Genomic_DNA"/>
</dbReference>
<evidence type="ECO:0000256" key="3">
    <source>
        <dbReference type="PROSITE-ProRule" id="PRU00339"/>
    </source>
</evidence>
<protein>
    <submittedName>
        <fullName evidence="6">Tetratricopeptide repeat protein</fullName>
    </submittedName>
</protein>
<name>A0A831LY59_9BACT</name>
<proteinExistence type="predicted"/>
<evidence type="ECO:0000256" key="2">
    <source>
        <dbReference type="ARBA" id="ARBA00022803"/>
    </source>
</evidence>
<sequence>MKKTIILLNLAVVIIMAACSPRAKVTSSQNLKDTGKLEEAFTTINEAIDPTAEKAEKTLEWPRTWEVRGEIYQAVFQSEDASIKKLADDPLTEALNSYKKALELDEGGKFANSIKVKLTLLTNDLTNQAVQAFNDEDYPKALRSFEQILDVQELDLIKQDNPEAVDTVIIFNAGLAAYNAENYDKAIEYYKEAAKYGYNEARTYSLIANAYQLKKDTLGALEALQEGFEKYPEDNTVLTSMIQIYLDMDKTEDAMKYLDMAIQQDPNNPTFHFAQGTLYEKMQNTDKAIEAYDNAIAADDEFFNAYYNMGALYYNRGVQQIEVANAVPTSDNATYEVELKKADQWFQKALPYMEKCHELNPDDNMTMESLKNLYYRLKDMDNYNKMLEKLGQS</sequence>
<dbReference type="Proteomes" id="UP000886047">
    <property type="component" value="Unassembled WGS sequence"/>
</dbReference>
<feature type="domain" description="Tetratricopeptide repeat protein 21A/21B fifth ARM repeats" evidence="5">
    <location>
        <begin position="206"/>
        <end position="311"/>
    </location>
</feature>
<evidence type="ECO:0000256" key="1">
    <source>
        <dbReference type="ARBA" id="ARBA00022737"/>
    </source>
</evidence>
<dbReference type="SMART" id="SM00028">
    <property type="entry name" value="TPR"/>
    <property type="match status" value="5"/>
</dbReference>
<dbReference type="PROSITE" id="PS51257">
    <property type="entry name" value="PROKAR_LIPOPROTEIN"/>
    <property type="match status" value="1"/>
</dbReference>
<dbReference type="InterPro" id="IPR056835">
    <property type="entry name" value="ARM_TT21_5th"/>
</dbReference>
<dbReference type="PROSITE" id="PS50005">
    <property type="entry name" value="TPR"/>
    <property type="match status" value="3"/>
</dbReference>
<dbReference type="PANTHER" id="PTHR44943:SF8">
    <property type="entry name" value="TPR REPEAT-CONTAINING PROTEIN MJ0263"/>
    <property type="match status" value="1"/>
</dbReference>
<evidence type="ECO:0000256" key="4">
    <source>
        <dbReference type="SAM" id="SignalP"/>
    </source>
</evidence>
<dbReference type="InterPro" id="IPR011990">
    <property type="entry name" value="TPR-like_helical_dom_sf"/>
</dbReference>
<dbReference type="InterPro" id="IPR019734">
    <property type="entry name" value="TPR_rpt"/>
</dbReference>